<reference evidence="1 2" key="1">
    <citation type="journal article" date="2004" name="Int. J. Syst. Evol. Microbiol.">
        <title>Kaistella koreensis gen. nov., sp. nov., a novel member of the Chryseobacterium-Bergeyella-Riemerella branch.</title>
        <authorList>
            <person name="Kim M.K."/>
            <person name="Im W.T."/>
            <person name="Shin Y.K."/>
            <person name="Lim J.H."/>
            <person name="Kim S.H."/>
            <person name="Lee B.C."/>
            <person name="Park M.Y."/>
            <person name="Lee K.Y."/>
            <person name="Lee S.T."/>
        </authorList>
    </citation>
    <scope>NUCLEOTIDE SEQUENCE [LARGE SCALE GENOMIC DNA]</scope>
    <source>
        <strain evidence="1 2">CCUG 49689</strain>
    </source>
</reference>
<organism evidence="1 2">
    <name type="scientific">Chryseobacterium koreense CCUG 49689</name>
    <dbReference type="NCBI Taxonomy" id="1304281"/>
    <lineage>
        <taxon>Bacteria</taxon>
        <taxon>Pseudomonadati</taxon>
        <taxon>Bacteroidota</taxon>
        <taxon>Flavobacteriia</taxon>
        <taxon>Flavobacteriales</taxon>
        <taxon>Weeksellaceae</taxon>
        <taxon>Chryseobacterium group</taxon>
        <taxon>Chryseobacterium</taxon>
    </lineage>
</organism>
<dbReference type="Proteomes" id="UP000035900">
    <property type="component" value="Unassembled WGS sequence"/>
</dbReference>
<comment type="caution">
    <text evidence="1">The sequence shown here is derived from an EMBL/GenBank/DDBJ whole genome shotgun (WGS) entry which is preliminary data.</text>
</comment>
<gene>
    <name evidence="1" type="ORF">ACM44_01180</name>
</gene>
<keyword evidence="2" id="KW-1185">Reference proteome</keyword>
<name>A0A0J7J475_9FLAO</name>
<dbReference type="EMBL" id="LFNG01000001">
    <property type="protein sequence ID" value="KMQ72731.1"/>
    <property type="molecule type" value="Genomic_DNA"/>
</dbReference>
<dbReference type="PATRIC" id="fig|1304281.5.peg.247"/>
<dbReference type="AlphaFoldDB" id="A0A0J7J475"/>
<evidence type="ECO:0000313" key="2">
    <source>
        <dbReference type="Proteomes" id="UP000035900"/>
    </source>
</evidence>
<sequence>MCHNNKDNVFGWKPKLERGMFCERDCSGNPAVAKAFGMARGIAAKSPTRGVGKAVERDSPKITT</sequence>
<protein>
    <submittedName>
        <fullName evidence="1">Uncharacterized protein</fullName>
    </submittedName>
</protein>
<accession>A0A0J7J475</accession>
<proteinExistence type="predicted"/>
<evidence type="ECO:0000313" key="1">
    <source>
        <dbReference type="EMBL" id="KMQ72731.1"/>
    </source>
</evidence>